<comment type="function">
    <text evidence="8 10">GTPase that plays an essential role in the late steps of ribosome biogenesis.</text>
</comment>
<dbReference type="Gene3D" id="3.40.50.300">
    <property type="entry name" value="P-loop containing nucleotide triphosphate hydrolases"/>
    <property type="match status" value="2"/>
</dbReference>
<evidence type="ECO:0000256" key="8">
    <source>
        <dbReference type="HAMAP-Rule" id="MF_00195"/>
    </source>
</evidence>
<protein>
    <recommendedName>
        <fullName evidence="2 8">GTPase Der</fullName>
    </recommendedName>
    <alternativeName>
        <fullName evidence="7 8">GTP-binding protein EngA</fullName>
    </alternativeName>
</protein>
<dbReference type="HAMAP" id="MF_00195">
    <property type="entry name" value="GTPase_Der"/>
    <property type="match status" value="1"/>
</dbReference>
<dbReference type="Pfam" id="PF14714">
    <property type="entry name" value="KH_dom-like"/>
    <property type="match status" value="1"/>
</dbReference>
<feature type="binding site" evidence="8">
    <location>
        <begin position="9"/>
        <end position="16"/>
    </location>
    <ligand>
        <name>GTP</name>
        <dbReference type="ChEBI" id="CHEBI:37565"/>
        <label>1</label>
    </ligand>
</feature>
<evidence type="ECO:0000256" key="9">
    <source>
        <dbReference type="PROSITE-ProRule" id="PRU01049"/>
    </source>
</evidence>
<feature type="binding site" evidence="8">
    <location>
        <begin position="56"/>
        <end position="60"/>
    </location>
    <ligand>
        <name>GTP</name>
        <dbReference type="ChEBI" id="CHEBI:37565"/>
        <label>1</label>
    </ligand>
</feature>
<keyword evidence="5 8" id="KW-0547">Nucleotide-binding</keyword>
<feature type="domain" description="EngA-type G" evidence="11">
    <location>
        <begin position="176"/>
        <end position="351"/>
    </location>
</feature>
<dbReference type="InterPro" id="IPR006073">
    <property type="entry name" value="GTP-bd"/>
</dbReference>
<dbReference type="PANTHER" id="PTHR43834">
    <property type="entry name" value="GTPASE DER"/>
    <property type="match status" value="1"/>
</dbReference>
<evidence type="ECO:0000256" key="3">
    <source>
        <dbReference type="ARBA" id="ARBA00022517"/>
    </source>
</evidence>
<dbReference type="InterPro" id="IPR027417">
    <property type="entry name" value="P-loop_NTPase"/>
</dbReference>
<accession>F4MMQ8</accession>
<evidence type="ECO:0000256" key="2">
    <source>
        <dbReference type="ARBA" id="ARBA00020953"/>
    </source>
</evidence>
<dbReference type="FunFam" id="3.40.50.300:FF:000057">
    <property type="entry name" value="GTPase Der"/>
    <property type="match status" value="1"/>
</dbReference>
<feature type="binding site" evidence="8">
    <location>
        <begin position="229"/>
        <end position="233"/>
    </location>
    <ligand>
        <name>GTP</name>
        <dbReference type="ChEBI" id="CHEBI:37565"/>
        <label>2</label>
    </ligand>
</feature>
<evidence type="ECO:0000256" key="10">
    <source>
        <dbReference type="RuleBase" id="RU004481"/>
    </source>
</evidence>
<evidence type="ECO:0000313" key="12">
    <source>
        <dbReference type="EMBL" id="CBL87421.1"/>
    </source>
</evidence>
<proteinExistence type="inferred from homology"/>
<dbReference type="FunFam" id="3.40.50.300:FF:000040">
    <property type="entry name" value="GTPase Der"/>
    <property type="match status" value="1"/>
</dbReference>
<dbReference type="AlphaFoldDB" id="F4MMQ8"/>
<comment type="similarity">
    <text evidence="1 8 9 10">Belongs to the TRAFAC class TrmE-Era-EngA-EngB-Septin-like GTPase superfamily. EngA (Der) GTPase family.</text>
</comment>
<evidence type="ECO:0000256" key="1">
    <source>
        <dbReference type="ARBA" id="ARBA00008279"/>
    </source>
</evidence>
<organism evidence="12">
    <name type="scientific">uncultured Flavobacteriia bacterium</name>
    <dbReference type="NCBI Taxonomy" id="212695"/>
    <lineage>
        <taxon>Bacteria</taxon>
        <taxon>Pseudomonadati</taxon>
        <taxon>Bacteroidota</taxon>
        <taxon>Flavobacteriia</taxon>
        <taxon>environmental samples</taxon>
    </lineage>
</organism>
<dbReference type="GO" id="GO:0043022">
    <property type="term" value="F:ribosome binding"/>
    <property type="evidence" value="ECO:0007669"/>
    <property type="project" value="TreeGrafter"/>
</dbReference>
<dbReference type="PANTHER" id="PTHR43834:SF6">
    <property type="entry name" value="GTPASE DER"/>
    <property type="match status" value="1"/>
</dbReference>
<dbReference type="Pfam" id="PF01926">
    <property type="entry name" value="MMR_HSR1"/>
    <property type="match status" value="2"/>
</dbReference>
<comment type="subunit">
    <text evidence="8">Associates with the 50S ribosomal subunit.</text>
</comment>
<name>F4MMQ8_9BACT</name>
<evidence type="ECO:0000256" key="6">
    <source>
        <dbReference type="ARBA" id="ARBA00023134"/>
    </source>
</evidence>
<dbReference type="NCBIfam" id="TIGR00231">
    <property type="entry name" value="small_GTP"/>
    <property type="match status" value="2"/>
</dbReference>
<evidence type="ECO:0000259" key="11">
    <source>
        <dbReference type="PROSITE" id="PS51712"/>
    </source>
</evidence>
<dbReference type="PIRSF" id="PIRSF006485">
    <property type="entry name" value="GTP-binding_EngA"/>
    <property type="match status" value="1"/>
</dbReference>
<dbReference type="NCBIfam" id="TIGR03594">
    <property type="entry name" value="GTPase_EngA"/>
    <property type="match status" value="1"/>
</dbReference>
<dbReference type="CDD" id="cd01895">
    <property type="entry name" value="EngA2"/>
    <property type="match status" value="1"/>
</dbReference>
<reference evidence="12" key="2">
    <citation type="journal article" date="2012" name="Environ. Microbiol.">
        <title>Genomic content of uncultured Bacteroidetes from contrasting oceanic provinces in the North Atlantic Ocean.</title>
        <authorList>
            <person name="Gomez-Pereira P.R."/>
            <person name="Schuler M."/>
            <person name="Fuchs B.M."/>
            <person name="Bennke C."/>
            <person name="Teeling H."/>
            <person name="Waldmann J."/>
            <person name="Richter M."/>
            <person name="Barbe V."/>
            <person name="Bataille E."/>
            <person name="Glockner F.O."/>
            <person name="Amann R."/>
        </authorList>
    </citation>
    <scope>NUCLEOTIDE SEQUENCE</scope>
</reference>
<keyword evidence="4 10" id="KW-0677">Repeat</keyword>
<evidence type="ECO:0000256" key="4">
    <source>
        <dbReference type="ARBA" id="ARBA00022737"/>
    </source>
</evidence>
<feature type="binding site" evidence="8">
    <location>
        <begin position="294"/>
        <end position="297"/>
    </location>
    <ligand>
        <name>GTP</name>
        <dbReference type="ChEBI" id="CHEBI:37565"/>
        <label>2</label>
    </ligand>
</feature>
<dbReference type="GO" id="GO:0005525">
    <property type="term" value="F:GTP binding"/>
    <property type="evidence" value="ECO:0007669"/>
    <property type="project" value="UniProtKB-UniRule"/>
</dbReference>
<dbReference type="PRINTS" id="PR00326">
    <property type="entry name" value="GTP1OBG"/>
</dbReference>
<dbReference type="InterPro" id="IPR031166">
    <property type="entry name" value="G_ENGA"/>
</dbReference>
<dbReference type="SUPFAM" id="SSF52540">
    <property type="entry name" value="P-loop containing nucleoside triphosphate hydrolases"/>
    <property type="match status" value="2"/>
</dbReference>
<keyword evidence="6 8" id="KW-0342">GTP-binding</keyword>
<dbReference type="InterPro" id="IPR005225">
    <property type="entry name" value="Small_GTP-bd"/>
</dbReference>
<dbReference type="GO" id="GO:0042254">
    <property type="term" value="P:ribosome biogenesis"/>
    <property type="evidence" value="ECO:0007669"/>
    <property type="project" value="UniProtKB-KW"/>
</dbReference>
<dbReference type="CDD" id="cd01894">
    <property type="entry name" value="EngA1"/>
    <property type="match status" value="1"/>
</dbReference>
<feature type="binding site" evidence="8">
    <location>
        <begin position="119"/>
        <end position="122"/>
    </location>
    <ligand>
        <name>GTP</name>
        <dbReference type="ChEBI" id="CHEBI:37565"/>
        <label>1</label>
    </ligand>
</feature>
<dbReference type="PROSITE" id="PS51712">
    <property type="entry name" value="G_ENGA"/>
    <property type="match status" value="2"/>
</dbReference>
<dbReference type="InterPro" id="IPR015946">
    <property type="entry name" value="KH_dom-like_a/b"/>
</dbReference>
<dbReference type="FunFam" id="3.30.300.20:FF:000004">
    <property type="entry name" value="GTPase Der"/>
    <property type="match status" value="1"/>
</dbReference>
<dbReference type="InterPro" id="IPR032859">
    <property type="entry name" value="KH_dom-like"/>
</dbReference>
<keyword evidence="3 8" id="KW-0690">Ribosome biogenesis</keyword>
<reference evidence="12" key="1">
    <citation type="submission" date="2010-05" db="EMBL/GenBank/DDBJ databases">
        <authorList>
            <person name="Genoscope - CEA"/>
        </authorList>
    </citation>
    <scope>NUCLEOTIDE SEQUENCE</scope>
</reference>
<feature type="binding site" evidence="8">
    <location>
        <begin position="182"/>
        <end position="189"/>
    </location>
    <ligand>
        <name>GTP</name>
        <dbReference type="ChEBI" id="CHEBI:37565"/>
        <label>2</label>
    </ligand>
</feature>
<dbReference type="InterPro" id="IPR016484">
    <property type="entry name" value="GTPase_Der"/>
</dbReference>
<evidence type="ECO:0000256" key="7">
    <source>
        <dbReference type="ARBA" id="ARBA00032345"/>
    </source>
</evidence>
<feature type="domain" description="EngA-type G" evidence="11">
    <location>
        <begin position="3"/>
        <end position="168"/>
    </location>
</feature>
<gene>
    <name evidence="12" type="primary">engA</name>
    <name evidence="8" type="synonym">der</name>
    <name evidence="12" type="ORF">S18_848_0008</name>
</gene>
<dbReference type="Gene3D" id="3.30.300.20">
    <property type="match status" value="1"/>
</dbReference>
<evidence type="ECO:0000256" key="5">
    <source>
        <dbReference type="ARBA" id="ARBA00022741"/>
    </source>
</evidence>
<dbReference type="EMBL" id="FQ032823">
    <property type="protein sequence ID" value="CBL87421.1"/>
    <property type="molecule type" value="Genomic_DNA"/>
</dbReference>
<sequence length="435" mass="49463">MNNLVAIVGRPNVGKSTLFNRLTETREAITDDTSGTTRDRKYGTVVWTNHQFNVIDTGGWITKSDDSFEAAIRGQVEISLEEADLILFMVEIEVGITDLDQDIANLLRRTGKPIMLVCNKVDTSAHDVGAEEFYRLGLADEIYRISANNGYGTGELLDAVVDALPPMPEQEELGLPKLAVVGKPNVGKSTFINTILGEERNIVTDIAGTTRDSVHTHYQMFGFDFEIVDTAGLRKKKQVTDHLEFYSTVRTIKAIDESDVCLLMLDGSDPMGRQDLNIFWQIVESYRGVVVVVNKWDLVEKETNTMRDMEEMIRERTSPFTDIPIVFTSNVKKQRVLQALETALEVRQARASKVPTSELNDLLLPIIDHYPPPAWKGKYVKIKYVTQIPSQTPTFAFFCNLPQYIRDPYKRFLENQLREHYDFQGVPIRLFFRKK</sequence>